<dbReference type="EMBL" id="JBBNAF010000012">
    <property type="protein sequence ID" value="KAK9092389.1"/>
    <property type="molecule type" value="Genomic_DNA"/>
</dbReference>
<evidence type="ECO:0000313" key="2">
    <source>
        <dbReference type="EMBL" id="KAK9092389.1"/>
    </source>
</evidence>
<keyword evidence="3" id="KW-1185">Reference proteome</keyword>
<gene>
    <name evidence="2" type="ORF">Syun_027300</name>
</gene>
<name>A0AAP0EFP8_9MAGN</name>
<proteinExistence type="predicted"/>
<evidence type="ECO:0000256" key="1">
    <source>
        <dbReference type="SAM" id="MobiDB-lite"/>
    </source>
</evidence>
<protein>
    <submittedName>
        <fullName evidence="2">Uncharacterized protein</fullName>
    </submittedName>
</protein>
<organism evidence="2 3">
    <name type="scientific">Stephania yunnanensis</name>
    <dbReference type="NCBI Taxonomy" id="152371"/>
    <lineage>
        <taxon>Eukaryota</taxon>
        <taxon>Viridiplantae</taxon>
        <taxon>Streptophyta</taxon>
        <taxon>Embryophyta</taxon>
        <taxon>Tracheophyta</taxon>
        <taxon>Spermatophyta</taxon>
        <taxon>Magnoliopsida</taxon>
        <taxon>Ranunculales</taxon>
        <taxon>Menispermaceae</taxon>
        <taxon>Menispermoideae</taxon>
        <taxon>Cissampelideae</taxon>
        <taxon>Stephania</taxon>
    </lineage>
</organism>
<reference evidence="2 3" key="1">
    <citation type="submission" date="2024-01" db="EMBL/GenBank/DDBJ databases">
        <title>Genome assemblies of Stephania.</title>
        <authorList>
            <person name="Yang L."/>
        </authorList>
    </citation>
    <scope>NUCLEOTIDE SEQUENCE [LARGE SCALE GENOMIC DNA]</scope>
    <source>
        <strain evidence="2">YNDBR</strain>
        <tissue evidence="2">Leaf</tissue>
    </source>
</reference>
<dbReference type="Proteomes" id="UP001420932">
    <property type="component" value="Unassembled WGS sequence"/>
</dbReference>
<feature type="compositionally biased region" description="Basic and acidic residues" evidence="1">
    <location>
        <begin position="50"/>
        <end position="76"/>
    </location>
</feature>
<comment type="caution">
    <text evidence="2">The sequence shown here is derived from an EMBL/GenBank/DDBJ whole genome shotgun (WGS) entry which is preliminary data.</text>
</comment>
<evidence type="ECO:0000313" key="3">
    <source>
        <dbReference type="Proteomes" id="UP001420932"/>
    </source>
</evidence>
<sequence length="118" mass="13795">MAASLRREDQRWRGSGELDADHRFLQQLLADDGSGVVLVEKTKAAARQRARSERAERGDECTTRRRDTSNAREQRHGAALPDRSILDETRQQWTMRRNFDEARRRDRLLAKKTNAFWS</sequence>
<dbReference type="AlphaFoldDB" id="A0AAP0EFP8"/>
<accession>A0AAP0EFP8</accession>
<feature type="region of interest" description="Disordered" evidence="1">
    <location>
        <begin position="46"/>
        <end position="79"/>
    </location>
</feature>